<evidence type="ECO:0000313" key="1">
    <source>
        <dbReference type="EMBL" id="MFB9106168.1"/>
    </source>
</evidence>
<dbReference type="RefSeq" id="WP_290267677.1">
    <property type="nucleotide sequence ID" value="NZ_JAUFQP010000001.1"/>
</dbReference>
<keyword evidence="2" id="KW-1185">Reference proteome</keyword>
<dbReference type="PROSITE" id="PS51257">
    <property type="entry name" value="PROKAR_LIPOPROTEIN"/>
    <property type="match status" value="1"/>
</dbReference>
<organism evidence="1 2">
    <name type="scientific">Algibacter miyuki</name>
    <dbReference type="NCBI Taxonomy" id="1306933"/>
    <lineage>
        <taxon>Bacteria</taxon>
        <taxon>Pseudomonadati</taxon>
        <taxon>Bacteroidota</taxon>
        <taxon>Flavobacteriia</taxon>
        <taxon>Flavobacteriales</taxon>
        <taxon>Flavobacteriaceae</taxon>
        <taxon>Algibacter</taxon>
    </lineage>
</organism>
<gene>
    <name evidence="1" type="ORF">ACFFU1_14790</name>
</gene>
<accession>A0ABV5H301</accession>
<sequence length="302" mass="34701">MKFIIKLISLSVLISLFTACESEEVIISDFNGKDPFPLIEEGTTEASQLAFGLLEEHELHMYYDLEGEEALQTEYGAISLASRFGDGIIAAEEERAVVFLKLIDEMFDLFSDYRELQLARRWMLVGNGFSSSTAEQLNTYGYSRDILYYNTQGTQILSSVNNTFEFDLSLTKEMLLFAYFYAYIDYTYDIPEEFSSISGDIYRQYTFHSVPFYTSATEYDEEGATDAGFVHPWGPQSISLKPHEDWESYVVWIISRPKAERDVWLDTKPLIKAKYDIVVESMMTDLNMDLEALSIQWQSVGI</sequence>
<protein>
    <submittedName>
        <fullName evidence="1">Uncharacterized protein</fullName>
    </submittedName>
</protein>
<proteinExistence type="predicted"/>
<reference evidence="1 2" key="1">
    <citation type="submission" date="2024-09" db="EMBL/GenBank/DDBJ databases">
        <authorList>
            <person name="Sun Q."/>
            <person name="Mori K."/>
        </authorList>
    </citation>
    <scope>NUCLEOTIDE SEQUENCE [LARGE SCALE GENOMIC DNA]</scope>
    <source>
        <strain evidence="1 2">CECT 8300</strain>
    </source>
</reference>
<name>A0ABV5H301_9FLAO</name>
<comment type="caution">
    <text evidence="1">The sequence shown here is derived from an EMBL/GenBank/DDBJ whole genome shotgun (WGS) entry which is preliminary data.</text>
</comment>
<dbReference type="Proteomes" id="UP001589590">
    <property type="component" value="Unassembled WGS sequence"/>
</dbReference>
<dbReference type="EMBL" id="JBHMFA010000015">
    <property type="protein sequence ID" value="MFB9106168.1"/>
    <property type="molecule type" value="Genomic_DNA"/>
</dbReference>
<dbReference type="Gene3D" id="3.40.390.70">
    <property type="match status" value="1"/>
</dbReference>
<evidence type="ECO:0000313" key="2">
    <source>
        <dbReference type="Proteomes" id="UP001589590"/>
    </source>
</evidence>